<evidence type="ECO:0000313" key="3">
    <source>
        <dbReference type="EMBL" id="CAK7932286.1"/>
    </source>
</evidence>
<sequence>MSMVAAKSALSPQSWSSTHADFKSLRFVVWTGGDPGFTLTTARPSESGTYSVDFDEDAELRVDTVSALKVWKAGVRPGDILETVSGKRVHTMDTEAALVLVRMSKRPSIIRFRSPTSGTRKRFDIVLRGQKLGVFFTGDGRHEIPVVTRIGSRSSSQDSDRDAASPVFEARLGDVLVAVNGKDAITAGLHLTSEYLETCPRPLKFTFERMTNNGRFDHQATSEGSVEHRQAYPTLHQTISSAAVSALAARETASLRCKAFLKTLMPKNVPSPLSPVNRGTGHRSRHFGIGRDDVVIEWNRGPLGLTLLEDAISGGPIVNRLTGKGLSANMERLQHGYQLYSINGVQVEACSLKDLYRDLLALPKPVTLTFCPPQSNGNSDESSEFQCSSASSLSSSTAPDISGPNEIELRQDAHQAPATVSAARHRCPEQSIHDEYEYEVVWTSARLGLKLDMPPDRDQKSAKKNKVGDVSTRRRYPIVHNVLKESTLGLPSDAVGHQFVSINNWRTFGLKAEELRTLLGAASKPAVLRFRRPENARLGFQPTALPTSLYTTATDDGSMDCTEATLGSAYSILWSEGKLGIVFGCYEEAASHNPLVVYVKSIGPGQAQKSKLVRVGDILHSIDGRDLPPTHNFKKAMRALITSSSSRPVTLGFRRMPWSARSTGRSVFEEP</sequence>
<organism evidence="3 4">
    <name type="scientific">Peronospora matthiolae</name>
    <dbReference type="NCBI Taxonomy" id="2874970"/>
    <lineage>
        <taxon>Eukaryota</taxon>
        <taxon>Sar</taxon>
        <taxon>Stramenopiles</taxon>
        <taxon>Oomycota</taxon>
        <taxon>Peronosporomycetes</taxon>
        <taxon>Peronosporales</taxon>
        <taxon>Peronosporaceae</taxon>
        <taxon>Peronospora</taxon>
    </lineage>
</organism>
<dbReference type="AlphaFoldDB" id="A0AAV1UBW1"/>
<feature type="compositionally biased region" description="Low complexity" evidence="1">
    <location>
        <begin position="384"/>
        <end position="396"/>
    </location>
</feature>
<dbReference type="SMART" id="SM00228">
    <property type="entry name" value="PDZ"/>
    <property type="match status" value="3"/>
</dbReference>
<dbReference type="Gene3D" id="2.30.42.10">
    <property type="match status" value="1"/>
</dbReference>
<protein>
    <recommendedName>
        <fullName evidence="2">PDZ domain-containing protein</fullName>
    </recommendedName>
</protein>
<dbReference type="EMBL" id="CAKLBY020000189">
    <property type="protein sequence ID" value="CAK7932286.1"/>
    <property type="molecule type" value="Genomic_DNA"/>
</dbReference>
<dbReference type="Proteomes" id="UP001162060">
    <property type="component" value="Unassembled WGS sequence"/>
</dbReference>
<evidence type="ECO:0000256" key="1">
    <source>
        <dbReference type="SAM" id="MobiDB-lite"/>
    </source>
</evidence>
<gene>
    <name evidence="3" type="ORF">PM001_LOCUS17436</name>
</gene>
<name>A0AAV1UBW1_9STRA</name>
<feature type="domain" description="PDZ" evidence="2">
    <location>
        <begin position="577"/>
        <end position="657"/>
    </location>
</feature>
<comment type="caution">
    <text evidence="3">The sequence shown here is derived from an EMBL/GenBank/DDBJ whole genome shotgun (WGS) entry which is preliminary data.</text>
</comment>
<proteinExistence type="predicted"/>
<feature type="domain" description="PDZ" evidence="2">
    <location>
        <begin position="301"/>
        <end position="374"/>
    </location>
</feature>
<dbReference type="InterPro" id="IPR036034">
    <property type="entry name" value="PDZ_sf"/>
</dbReference>
<dbReference type="InterPro" id="IPR001478">
    <property type="entry name" value="PDZ"/>
</dbReference>
<dbReference type="SUPFAM" id="SSF50156">
    <property type="entry name" value="PDZ domain-like"/>
    <property type="match status" value="2"/>
</dbReference>
<evidence type="ECO:0000313" key="4">
    <source>
        <dbReference type="Proteomes" id="UP001162060"/>
    </source>
</evidence>
<reference evidence="3" key="1">
    <citation type="submission" date="2024-01" db="EMBL/GenBank/DDBJ databases">
        <authorList>
            <person name="Webb A."/>
        </authorList>
    </citation>
    <scope>NUCLEOTIDE SEQUENCE</scope>
    <source>
        <strain evidence="3">Pm1</strain>
    </source>
</reference>
<feature type="region of interest" description="Disordered" evidence="1">
    <location>
        <begin position="373"/>
        <end position="404"/>
    </location>
</feature>
<feature type="domain" description="PDZ" evidence="2">
    <location>
        <begin position="130"/>
        <end position="211"/>
    </location>
</feature>
<accession>A0AAV1UBW1</accession>
<evidence type="ECO:0000259" key="2">
    <source>
        <dbReference type="SMART" id="SM00228"/>
    </source>
</evidence>